<organism evidence="2 3">
    <name type="scientific">Rhizopus delemar (strain RA 99-880 / ATCC MYA-4621 / FGSC 9543 / NRRL 43880)</name>
    <name type="common">Mucormycosis agent</name>
    <name type="synonym">Rhizopus arrhizus var. delemar</name>
    <dbReference type="NCBI Taxonomy" id="246409"/>
    <lineage>
        <taxon>Eukaryota</taxon>
        <taxon>Fungi</taxon>
        <taxon>Fungi incertae sedis</taxon>
        <taxon>Mucoromycota</taxon>
        <taxon>Mucoromycotina</taxon>
        <taxon>Mucoromycetes</taxon>
        <taxon>Mucorales</taxon>
        <taxon>Mucorineae</taxon>
        <taxon>Rhizopodaceae</taxon>
        <taxon>Rhizopus</taxon>
    </lineage>
</organism>
<dbReference type="GeneID" id="93612468"/>
<evidence type="ECO:0000313" key="3">
    <source>
        <dbReference type="Proteomes" id="UP000009138"/>
    </source>
</evidence>
<dbReference type="InParanoid" id="I1BX62"/>
<dbReference type="RefSeq" id="XP_067516188.1">
    <property type="nucleotide sequence ID" value="XM_067660087.1"/>
</dbReference>
<gene>
    <name evidence="2" type="ORF">RO3G_05497</name>
</gene>
<reference evidence="2 3" key="1">
    <citation type="journal article" date="2009" name="PLoS Genet.">
        <title>Genomic analysis of the basal lineage fungus Rhizopus oryzae reveals a whole-genome duplication.</title>
        <authorList>
            <person name="Ma L.-J."/>
            <person name="Ibrahim A.S."/>
            <person name="Skory C."/>
            <person name="Grabherr M.G."/>
            <person name="Burger G."/>
            <person name="Butler M."/>
            <person name="Elias M."/>
            <person name="Idnurm A."/>
            <person name="Lang B.F."/>
            <person name="Sone T."/>
            <person name="Abe A."/>
            <person name="Calvo S.E."/>
            <person name="Corrochano L.M."/>
            <person name="Engels R."/>
            <person name="Fu J."/>
            <person name="Hansberg W."/>
            <person name="Kim J.-M."/>
            <person name="Kodira C.D."/>
            <person name="Koehrsen M.J."/>
            <person name="Liu B."/>
            <person name="Miranda-Saavedra D."/>
            <person name="O'Leary S."/>
            <person name="Ortiz-Castellanos L."/>
            <person name="Poulter R."/>
            <person name="Rodriguez-Romero J."/>
            <person name="Ruiz-Herrera J."/>
            <person name="Shen Y.-Q."/>
            <person name="Zeng Q."/>
            <person name="Galagan J."/>
            <person name="Birren B.W."/>
            <person name="Cuomo C.A."/>
            <person name="Wickes B.L."/>
        </authorList>
    </citation>
    <scope>NUCLEOTIDE SEQUENCE [LARGE SCALE GENOMIC DNA]</scope>
    <source>
        <strain evidence="3">RA 99-880 / ATCC MYA-4621 / FGSC 9543 / NRRL 43880</strain>
    </source>
</reference>
<feature type="compositionally biased region" description="Basic and acidic residues" evidence="1">
    <location>
        <begin position="57"/>
        <end position="80"/>
    </location>
</feature>
<dbReference type="EMBL" id="CH476734">
    <property type="protein sequence ID" value="EIE80792.1"/>
    <property type="molecule type" value="Genomic_DNA"/>
</dbReference>
<evidence type="ECO:0000256" key="1">
    <source>
        <dbReference type="SAM" id="MobiDB-lite"/>
    </source>
</evidence>
<accession>I1BX62</accession>
<dbReference type="AlphaFoldDB" id="I1BX62"/>
<dbReference type="Proteomes" id="UP000009138">
    <property type="component" value="Unassembled WGS sequence"/>
</dbReference>
<dbReference type="VEuPathDB" id="FungiDB:RO3G_05497"/>
<keyword evidence="3" id="KW-1185">Reference proteome</keyword>
<evidence type="ECO:0000313" key="2">
    <source>
        <dbReference type="EMBL" id="EIE80792.1"/>
    </source>
</evidence>
<proteinExistence type="predicted"/>
<feature type="region of interest" description="Disordered" evidence="1">
    <location>
        <begin position="56"/>
        <end position="80"/>
    </location>
</feature>
<sequence length="80" mass="8949">MHLRQKFGRSRQGVSAKTVSLSNRGIPITVIEAICGLGIIDLTLRKPKIVQKKNAFNKREERKRDNNGALDVAERSDGFT</sequence>
<protein>
    <submittedName>
        <fullName evidence="2">Uncharacterized protein</fullName>
    </submittedName>
</protein>
<name>I1BX62_RHIO9</name>